<name>A0A7E4VEL0_PANRE</name>
<accession>A0A7E4VEL0</accession>
<feature type="region of interest" description="Disordered" evidence="1">
    <location>
        <begin position="42"/>
        <end position="67"/>
    </location>
</feature>
<keyword evidence="2" id="KW-1185">Reference proteome</keyword>
<protein>
    <submittedName>
        <fullName evidence="3">Uncharacterized protein</fullName>
    </submittedName>
</protein>
<reference evidence="3" key="2">
    <citation type="submission" date="2020-10" db="UniProtKB">
        <authorList>
            <consortium name="WormBaseParasite"/>
        </authorList>
    </citation>
    <scope>IDENTIFICATION</scope>
</reference>
<organism evidence="2 3">
    <name type="scientific">Panagrellus redivivus</name>
    <name type="common">Microworm</name>
    <dbReference type="NCBI Taxonomy" id="6233"/>
    <lineage>
        <taxon>Eukaryota</taxon>
        <taxon>Metazoa</taxon>
        <taxon>Ecdysozoa</taxon>
        <taxon>Nematoda</taxon>
        <taxon>Chromadorea</taxon>
        <taxon>Rhabditida</taxon>
        <taxon>Tylenchina</taxon>
        <taxon>Panagrolaimomorpha</taxon>
        <taxon>Panagrolaimoidea</taxon>
        <taxon>Panagrolaimidae</taxon>
        <taxon>Panagrellus</taxon>
    </lineage>
</organism>
<dbReference type="Proteomes" id="UP000492821">
    <property type="component" value="Unassembled WGS sequence"/>
</dbReference>
<dbReference type="WBParaSite" id="Pan_g20139.t1">
    <property type="protein sequence ID" value="Pan_g20139.t1"/>
    <property type="gene ID" value="Pan_g20139"/>
</dbReference>
<evidence type="ECO:0000313" key="3">
    <source>
        <dbReference type="WBParaSite" id="Pan_g20139.t1"/>
    </source>
</evidence>
<sequence length="132" mass="14690">MVFRLPGQSAASGIHVKSTELDAIRAWSLFECPETKVTYVFPTTTTDENESPEETREKSEYLDPFFNQTGGSNVLGASFREWRERKESLLRFSVCDLRPTVHLASVCNHALVNCLKSIKNGAIVGFPGLNGH</sequence>
<evidence type="ECO:0000313" key="2">
    <source>
        <dbReference type="Proteomes" id="UP000492821"/>
    </source>
</evidence>
<evidence type="ECO:0000256" key="1">
    <source>
        <dbReference type="SAM" id="MobiDB-lite"/>
    </source>
</evidence>
<proteinExistence type="predicted"/>
<reference evidence="2" key="1">
    <citation type="journal article" date="2013" name="Genetics">
        <title>The draft genome and transcriptome of Panagrellus redivivus are shaped by the harsh demands of a free-living lifestyle.</title>
        <authorList>
            <person name="Srinivasan J."/>
            <person name="Dillman A.R."/>
            <person name="Macchietto M.G."/>
            <person name="Heikkinen L."/>
            <person name="Lakso M."/>
            <person name="Fracchia K.M."/>
            <person name="Antoshechkin I."/>
            <person name="Mortazavi A."/>
            <person name="Wong G."/>
            <person name="Sternberg P.W."/>
        </authorList>
    </citation>
    <scope>NUCLEOTIDE SEQUENCE [LARGE SCALE GENOMIC DNA]</scope>
    <source>
        <strain evidence="2">MT8872</strain>
    </source>
</reference>
<dbReference type="AlphaFoldDB" id="A0A7E4VEL0"/>